<sequence length="376" mass="39571">MRSEHFRSLLSAHGPYASIFFDDSHNTEDAAAQTDLKWRGLREELERQHAAPEIVRHLEEAVTASRPPVGVSSRLLVANADGILVDEELDTTVGAPTVRVSELPYIVPALEHGADRGAYLVVTVDHAGADVDVHRAGTSATAPTTRTIDGGSHPIHKASGAESSGYGDPQPRTEESRKKNIRATAEAVTEIVDSEDPSVVFVVGEVGSRTDFAAALPDRVADRVVQLEVGARHSGFDPQQLQQAVDQHFERVRSAAVDDVAQKFAAELGRHSGLATEGLAGVCAALREGAVETLIVGRVGDATVVSGDELTTVAPNPNVLSELGAAPVRTLRADEALPMLALSIGADLVCAPEDRSPADGVAAVLRYAPRQPAGVG</sequence>
<dbReference type="InterPro" id="IPR040701">
    <property type="entry name" value="Bact_RF_family2"/>
</dbReference>
<dbReference type="InterPro" id="IPR004172">
    <property type="entry name" value="L27_dom"/>
</dbReference>
<dbReference type="EMBL" id="JAHBOM010000023">
    <property type="protein sequence ID" value="MBU8826200.1"/>
    <property type="molecule type" value="Genomic_DNA"/>
</dbReference>
<proteinExistence type="predicted"/>
<comment type="caution">
    <text evidence="3">The sequence shown here is derived from an EMBL/GenBank/DDBJ whole genome shotgun (WGS) entry which is preliminary data.</text>
</comment>
<dbReference type="InterPro" id="IPR029064">
    <property type="entry name" value="Ribosomal_eL30-like_sf"/>
</dbReference>
<name>A0ABS6HUF5_MYCGD</name>
<protein>
    <recommendedName>
        <fullName evidence="2">L27 domain-containing protein</fullName>
    </recommendedName>
</protein>
<dbReference type="Pfam" id="PF18844">
    <property type="entry name" value="baeRF_family2"/>
    <property type="match status" value="1"/>
</dbReference>
<dbReference type="RefSeq" id="WP_100516246.1">
    <property type="nucleotide sequence ID" value="NZ_JAHBOJ010000050.1"/>
</dbReference>
<accession>A0ABS6HUF5</accession>
<dbReference type="PROSITE" id="PS51022">
    <property type="entry name" value="L27"/>
    <property type="match status" value="1"/>
</dbReference>
<dbReference type="Gene3D" id="3.30.1330.30">
    <property type="match status" value="1"/>
</dbReference>
<reference evidence="3 4" key="1">
    <citation type="submission" date="2021-05" db="EMBL/GenBank/DDBJ databases">
        <title>Draft Genome Sequences of Clinical Respiratory Isolates of Mycobacterium goodii Recovered in Ireland.</title>
        <authorList>
            <person name="Flanagan P.R."/>
            <person name="Mok S."/>
            <person name="Roycroft E."/>
            <person name="Rogers T.R."/>
            <person name="Fitzgibbon M."/>
        </authorList>
    </citation>
    <scope>NUCLEOTIDE SEQUENCE [LARGE SCALE GENOMIC DNA]</scope>
    <source>
        <strain evidence="3 4">14IE55</strain>
    </source>
</reference>
<evidence type="ECO:0000313" key="3">
    <source>
        <dbReference type="EMBL" id="MBU8826200.1"/>
    </source>
</evidence>
<dbReference type="Proteomes" id="UP000696413">
    <property type="component" value="Unassembled WGS sequence"/>
</dbReference>
<feature type="domain" description="L27" evidence="2">
    <location>
        <begin position="1"/>
        <end position="24"/>
    </location>
</feature>
<keyword evidence="4" id="KW-1185">Reference proteome</keyword>
<evidence type="ECO:0000259" key="2">
    <source>
        <dbReference type="PROSITE" id="PS51022"/>
    </source>
</evidence>
<evidence type="ECO:0000256" key="1">
    <source>
        <dbReference type="SAM" id="MobiDB-lite"/>
    </source>
</evidence>
<gene>
    <name evidence="3" type="ORF">KL859_25415</name>
</gene>
<evidence type="ECO:0000313" key="4">
    <source>
        <dbReference type="Proteomes" id="UP000696413"/>
    </source>
</evidence>
<feature type="region of interest" description="Disordered" evidence="1">
    <location>
        <begin position="139"/>
        <end position="179"/>
    </location>
</feature>
<organism evidence="3 4">
    <name type="scientific">Mycolicibacterium goodii</name>
    <name type="common">Mycobacterium goodii</name>
    <dbReference type="NCBI Taxonomy" id="134601"/>
    <lineage>
        <taxon>Bacteria</taxon>
        <taxon>Bacillati</taxon>
        <taxon>Actinomycetota</taxon>
        <taxon>Actinomycetes</taxon>
        <taxon>Mycobacteriales</taxon>
        <taxon>Mycobacteriaceae</taxon>
        <taxon>Mycolicibacterium</taxon>
    </lineage>
</organism>